<evidence type="ECO:0000313" key="4">
    <source>
        <dbReference type="EMBL" id="KAL3400021.1"/>
    </source>
</evidence>
<comment type="caution">
    <text evidence="4">The sequence shown here is derived from an EMBL/GenBank/DDBJ whole genome shotgun (WGS) entry which is preliminary data.</text>
</comment>
<dbReference type="PANTHER" id="PTHR24189">
    <property type="entry name" value="MYOTROPHIN"/>
    <property type="match status" value="1"/>
</dbReference>
<organism evidence="4 5">
    <name type="scientific">Trichogramma kaykai</name>
    <dbReference type="NCBI Taxonomy" id="54128"/>
    <lineage>
        <taxon>Eukaryota</taxon>
        <taxon>Metazoa</taxon>
        <taxon>Ecdysozoa</taxon>
        <taxon>Arthropoda</taxon>
        <taxon>Hexapoda</taxon>
        <taxon>Insecta</taxon>
        <taxon>Pterygota</taxon>
        <taxon>Neoptera</taxon>
        <taxon>Endopterygota</taxon>
        <taxon>Hymenoptera</taxon>
        <taxon>Apocrita</taxon>
        <taxon>Proctotrupomorpha</taxon>
        <taxon>Chalcidoidea</taxon>
        <taxon>Trichogrammatidae</taxon>
        <taxon>Trichogramma</taxon>
    </lineage>
</organism>
<evidence type="ECO:0000313" key="5">
    <source>
        <dbReference type="Proteomes" id="UP001627154"/>
    </source>
</evidence>
<dbReference type="PROSITE" id="PS50297">
    <property type="entry name" value="ANK_REP_REGION"/>
    <property type="match status" value="1"/>
</dbReference>
<dbReference type="InterPro" id="IPR036770">
    <property type="entry name" value="Ankyrin_rpt-contain_sf"/>
</dbReference>
<dbReference type="PANTHER" id="PTHR24189:SF50">
    <property type="entry name" value="ANKYRIN REPEAT AND SOCS BOX PROTEIN 2"/>
    <property type="match status" value="1"/>
</dbReference>
<keyword evidence="5" id="KW-1185">Reference proteome</keyword>
<dbReference type="AlphaFoldDB" id="A0ABD2X3X8"/>
<dbReference type="PROSITE" id="PS50088">
    <property type="entry name" value="ANK_REPEAT"/>
    <property type="match status" value="1"/>
</dbReference>
<proteinExistence type="predicted"/>
<dbReference type="InterPro" id="IPR050745">
    <property type="entry name" value="Multifunctional_regulatory"/>
</dbReference>
<dbReference type="InterPro" id="IPR002110">
    <property type="entry name" value="Ankyrin_rpt"/>
</dbReference>
<accession>A0ABD2X3X8</accession>
<dbReference type="SMART" id="SM00248">
    <property type="entry name" value="ANK"/>
    <property type="match status" value="3"/>
</dbReference>
<gene>
    <name evidence="4" type="ORF">TKK_006640</name>
</gene>
<keyword evidence="1" id="KW-0677">Repeat</keyword>
<dbReference type="Pfam" id="PF12796">
    <property type="entry name" value="Ank_2"/>
    <property type="match status" value="1"/>
</dbReference>
<evidence type="ECO:0000256" key="3">
    <source>
        <dbReference type="PROSITE-ProRule" id="PRU00023"/>
    </source>
</evidence>
<dbReference type="EMBL" id="JBJJXI010000054">
    <property type="protein sequence ID" value="KAL3400021.1"/>
    <property type="molecule type" value="Genomic_DNA"/>
</dbReference>
<evidence type="ECO:0000256" key="2">
    <source>
        <dbReference type="ARBA" id="ARBA00023043"/>
    </source>
</evidence>
<sequence>MAESNQKYLKKFKGNKPQKVNQNIEEKSHEFLRKLYPFIRDYDGQLPNILDIFQPKAIEWLLSESVKSNNSVIKAKPLIDFFINTGYKDEPEVDQDDKPFSRRTTPLHHAGKRDASIVPDLFKIYDRFDVNYTNEDGLTHFHVACNFDCVDVVEKFLELGQDPNCLVTKTGDSPLHLALDWYRHKKIAELLLRAGADLNLANVDGVTPLHKICLNHDELLEMFFNINEDKHQTVQIDAQDKDSKTPLH</sequence>
<evidence type="ECO:0000256" key="1">
    <source>
        <dbReference type="ARBA" id="ARBA00022737"/>
    </source>
</evidence>
<keyword evidence="2 3" id="KW-0040">ANK repeat</keyword>
<dbReference type="Proteomes" id="UP001627154">
    <property type="component" value="Unassembled WGS sequence"/>
</dbReference>
<dbReference type="SUPFAM" id="SSF48403">
    <property type="entry name" value="Ankyrin repeat"/>
    <property type="match status" value="1"/>
</dbReference>
<dbReference type="Gene3D" id="1.25.40.20">
    <property type="entry name" value="Ankyrin repeat-containing domain"/>
    <property type="match status" value="1"/>
</dbReference>
<protein>
    <recommendedName>
        <fullName evidence="6">Ankyrin repeat protein</fullName>
    </recommendedName>
</protein>
<evidence type="ECO:0008006" key="6">
    <source>
        <dbReference type="Google" id="ProtNLM"/>
    </source>
</evidence>
<feature type="repeat" description="ANK" evidence="3">
    <location>
        <begin position="170"/>
        <end position="203"/>
    </location>
</feature>
<reference evidence="4 5" key="1">
    <citation type="journal article" date="2024" name="bioRxiv">
        <title>A reference genome for Trichogramma kaykai: A tiny desert-dwelling parasitoid wasp with competing sex-ratio distorters.</title>
        <authorList>
            <person name="Culotta J."/>
            <person name="Lindsey A.R."/>
        </authorList>
    </citation>
    <scope>NUCLEOTIDE SEQUENCE [LARGE SCALE GENOMIC DNA]</scope>
    <source>
        <strain evidence="4 5">KSX58</strain>
    </source>
</reference>
<name>A0ABD2X3X8_9HYME</name>